<dbReference type="EMBL" id="CAMXCT030006525">
    <property type="protein sequence ID" value="CAL4802637.1"/>
    <property type="molecule type" value="Genomic_DNA"/>
</dbReference>
<gene>
    <name evidence="1" type="ORF">C1SCF055_LOCUS40159</name>
</gene>
<dbReference type="EMBL" id="CAMXCT020006525">
    <property type="protein sequence ID" value="CAL1168700.1"/>
    <property type="molecule type" value="Genomic_DNA"/>
</dbReference>
<comment type="caution">
    <text evidence="1">The sequence shown here is derived from an EMBL/GenBank/DDBJ whole genome shotgun (WGS) entry which is preliminary data.</text>
</comment>
<evidence type="ECO:0000313" key="1">
    <source>
        <dbReference type="EMBL" id="CAI4015325.1"/>
    </source>
</evidence>
<accession>A0A9P1GIQ3</accession>
<sequence length="156" mass="17079">MLDDKVLVLVALVRPGDPPSKCLMPLAETMCAVARERGVTEVKLLVDHNLRPKVKVGPDGTQSALAYRYIVTPNVNVHCYKPKELGDDVDKKDCRSTELGACWSGRFANLPLCSHCDVVWEVQIGEEVPAVIKPTKPKFYLLGGVSVESGHAVKLK</sequence>
<dbReference type="Proteomes" id="UP001152797">
    <property type="component" value="Unassembled WGS sequence"/>
</dbReference>
<reference evidence="2" key="2">
    <citation type="submission" date="2024-04" db="EMBL/GenBank/DDBJ databases">
        <authorList>
            <person name="Chen Y."/>
            <person name="Shah S."/>
            <person name="Dougan E. K."/>
            <person name="Thang M."/>
            <person name="Chan C."/>
        </authorList>
    </citation>
    <scope>NUCLEOTIDE SEQUENCE [LARGE SCALE GENOMIC DNA]</scope>
</reference>
<evidence type="ECO:0000313" key="2">
    <source>
        <dbReference type="EMBL" id="CAL1168700.1"/>
    </source>
</evidence>
<keyword evidence="3" id="KW-1185">Reference proteome</keyword>
<reference evidence="1" key="1">
    <citation type="submission" date="2022-10" db="EMBL/GenBank/DDBJ databases">
        <authorList>
            <person name="Chen Y."/>
            <person name="Dougan E. K."/>
            <person name="Chan C."/>
            <person name="Rhodes N."/>
            <person name="Thang M."/>
        </authorList>
    </citation>
    <scope>NUCLEOTIDE SEQUENCE</scope>
</reference>
<dbReference type="AlphaFoldDB" id="A0A9P1GIQ3"/>
<proteinExistence type="predicted"/>
<evidence type="ECO:0000313" key="3">
    <source>
        <dbReference type="Proteomes" id="UP001152797"/>
    </source>
</evidence>
<organism evidence="1">
    <name type="scientific">Cladocopium goreaui</name>
    <dbReference type="NCBI Taxonomy" id="2562237"/>
    <lineage>
        <taxon>Eukaryota</taxon>
        <taxon>Sar</taxon>
        <taxon>Alveolata</taxon>
        <taxon>Dinophyceae</taxon>
        <taxon>Suessiales</taxon>
        <taxon>Symbiodiniaceae</taxon>
        <taxon>Cladocopium</taxon>
    </lineage>
</organism>
<protein>
    <submittedName>
        <fullName evidence="1">Uncharacterized protein</fullName>
    </submittedName>
</protein>
<name>A0A9P1GIQ3_9DINO</name>
<dbReference type="EMBL" id="CAMXCT010006525">
    <property type="protein sequence ID" value="CAI4015325.1"/>
    <property type="molecule type" value="Genomic_DNA"/>
</dbReference>